<evidence type="ECO:0000313" key="1">
    <source>
        <dbReference type="EMBL" id="KAJ7990183.1"/>
    </source>
</evidence>
<protein>
    <submittedName>
        <fullName evidence="1">Uncharacterized protein</fullName>
    </submittedName>
</protein>
<comment type="caution">
    <text evidence="1">The sequence shown here is derived from an EMBL/GenBank/DDBJ whole genome shotgun (WGS) entry which is preliminary data.</text>
</comment>
<dbReference type="EMBL" id="CM055755">
    <property type="protein sequence ID" value="KAJ7990183.1"/>
    <property type="molecule type" value="Genomic_DNA"/>
</dbReference>
<reference evidence="1" key="1">
    <citation type="submission" date="2021-05" db="EMBL/GenBank/DDBJ databases">
        <authorList>
            <person name="Pan Q."/>
            <person name="Jouanno E."/>
            <person name="Zahm M."/>
            <person name="Klopp C."/>
            <person name="Cabau C."/>
            <person name="Louis A."/>
            <person name="Berthelot C."/>
            <person name="Parey E."/>
            <person name="Roest Crollius H."/>
            <person name="Montfort J."/>
            <person name="Robinson-Rechavi M."/>
            <person name="Bouchez O."/>
            <person name="Lampietro C."/>
            <person name="Lopez Roques C."/>
            <person name="Donnadieu C."/>
            <person name="Postlethwait J."/>
            <person name="Bobe J."/>
            <person name="Dillon D."/>
            <person name="Chandos A."/>
            <person name="von Hippel F."/>
            <person name="Guiguen Y."/>
        </authorList>
    </citation>
    <scope>NUCLEOTIDE SEQUENCE</scope>
    <source>
        <strain evidence="1">YG-Jan2019</strain>
    </source>
</reference>
<sequence length="789" mass="87547">MIRGLKEQDKDGDDHSQSAGSFIEREWSPRRENGASAGRLRRPLTLLERLRLCQDAWAPGSPWDIDGARAALWGRPVGSFLVLRAPAQAVLLVVSPEGGREAVKDYPIHHTRAVYQVSQSHLGFPDLAQLVVFHSLSRDVLPVCLLIPPWFYALTDQSSSLSQLGPKAWLCPTSHPKADHMTQKAPDTVMCTIQLTAADGALCIINPLYLHEHGDDWLTHRSAGLKQPTRLATFRRERRLSTTRPWLGAGVLTKKIVSLEQESFSTDSSDTPESPPVLSTSCPPTPTGGVILRRQSKEAALDFLQRTGSQDHSDPPRPISDPRPLYSPSPLSPHRVSWIEDNEWLSHPLTSSLLHPPSLELDSLSISSVEEEPESASSPVHSPHTSHRLANKVKNRISAVGQAFGGLVCPQKRLSKRVQELSERKGGAFAEALRGFVDTLLGTAFIPGMIGVELLQEVRTSLTGLRETLLDCPEMLTLLDSLPDTPDLELDAMLELSLHKVALKPVFTHLYTCLRSCRDEDNSLKQLRDNQKMLEGRALEELDGTPGTGVPDLVTLEKIQQKWATMHQAYSPSKKVHILLKVCKTIYHSMTANAKAGVVFGADDFLPCLTWVLLRSNVVTLQLDTDYMMELLDPTQLQGEGGYYLTSLYASLFYISSFRPRLATRQLSTEAQNTLRQWHRRRTLHCNQSRRSQNRKTIRRPGRSESGDENRDDAAKETDTRSVKDAQSVPSSAGAKTLQVVPEVAVTVQEEESIGRLESRGSSPTKLQEGEEDSTRTVEEAASQKRRGL</sequence>
<name>A0ACC2FFT4_DALPE</name>
<organism evidence="1 2">
    <name type="scientific">Dallia pectoralis</name>
    <name type="common">Alaska blackfish</name>
    <dbReference type="NCBI Taxonomy" id="75939"/>
    <lineage>
        <taxon>Eukaryota</taxon>
        <taxon>Metazoa</taxon>
        <taxon>Chordata</taxon>
        <taxon>Craniata</taxon>
        <taxon>Vertebrata</taxon>
        <taxon>Euteleostomi</taxon>
        <taxon>Actinopterygii</taxon>
        <taxon>Neopterygii</taxon>
        <taxon>Teleostei</taxon>
        <taxon>Protacanthopterygii</taxon>
        <taxon>Esociformes</taxon>
        <taxon>Umbridae</taxon>
        <taxon>Dallia</taxon>
    </lineage>
</organism>
<accession>A0ACC2FFT4</accession>
<evidence type="ECO:0000313" key="2">
    <source>
        <dbReference type="Proteomes" id="UP001157502"/>
    </source>
</evidence>
<gene>
    <name evidence="1" type="ORF">DPEC_G00297670</name>
</gene>
<dbReference type="Proteomes" id="UP001157502">
    <property type="component" value="Chromosome 28"/>
</dbReference>
<keyword evidence="2" id="KW-1185">Reference proteome</keyword>
<proteinExistence type="predicted"/>